<dbReference type="InterPro" id="IPR002139">
    <property type="entry name" value="Ribo/fructo_kinase"/>
</dbReference>
<keyword evidence="9 12" id="KW-0460">Magnesium</keyword>
<comment type="subunit">
    <text evidence="12">Homodimer.</text>
</comment>
<dbReference type="InterPro" id="IPR029056">
    <property type="entry name" value="Ribokinase-like"/>
</dbReference>
<dbReference type="GO" id="GO:0019303">
    <property type="term" value="P:D-ribose catabolic process"/>
    <property type="evidence" value="ECO:0007669"/>
    <property type="project" value="UniProtKB-UniRule"/>
</dbReference>
<dbReference type="HAMAP" id="MF_01987">
    <property type="entry name" value="Ribokinase"/>
    <property type="match status" value="1"/>
</dbReference>
<reference evidence="14" key="1">
    <citation type="submission" date="2019-06" db="EMBL/GenBank/DDBJ databases">
        <authorList>
            <person name="Deangelis K."/>
            <person name="Huntemann M."/>
            <person name="Clum A."/>
            <person name="Pillay M."/>
            <person name="Palaniappan K."/>
            <person name="Varghese N."/>
            <person name="Mikhailova N."/>
            <person name="Stamatis D."/>
            <person name="Reddy T."/>
            <person name="Daum C."/>
            <person name="Shapiro N."/>
            <person name="Ivanova N."/>
            <person name="Kyrpides N."/>
            <person name="Woyke T."/>
        </authorList>
    </citation>
    <scope>NUCLEOTIDE SEQUENCE [LARGE SCALE GENOMIC DNA]</scope>
    <source>
        <strain evidence="14">128R</strain>
    </source>
</reference>
<feature type="binding site" evidence="12">
    <location>
        <position position="254"/>
    </location>
    <ligand>
        <name>substrate</name>
    </ligand>
</feature>
<feature type="binding site" evidence="12">
    <location>
        <begin position="222"/>
        <end position="227"/>
    </location>
    <ligand>
        <name>ATP</name>
        <dbReference type="ChEBI" id="CHEBI:30616"/>
    </ligand>
</feature>
<dbReference type="PANTHER" id="PTHR10584:SF166">
    <property type="entry name" value="RIBOKINASE"/>
    <property type="match status" value="1"/>
</dbReference>
<comment type="activity regulation">
    <text evidence="12">Activated by a monovalent cation that binds near, but not in, the active site. The most likely occupant of the site in vivo is potassium. Ion binding induces a conformational change that may alter substrate affinity.</text>
</comment>
<keyword evidence="12" id="KW-0963">Cytoplasm</keyword>
<evidence type="ECO:0000256" key="6">
    <source>
        <dbReference type="ARBA" id="ARBA00022741"/>
    </source>
</evidence>
<accession>A0A559T775</accession>
<comment type="caution">
    <text evidence="12">Lacks conserved residue(s) required for the propagation of feature annotation.</text>
</comment>
<feature type="binding site" evidence="12">
    <location>
        <begin position="12"/>
        <end position="14"/>
    </location>
    <ligand>
        <name>substrate</name>
    </ligand>
</feature>
<comment type="catalytic activity">
    <reaction evidence="12">
        <text>D-ribose + ATP = D-ribose 5-phosphate + ADP + H(+)</text>
        <dbReference type="Rhea" id="RHEA:13697"/>
        <dbReference type="ChEBI" id="CHEBI:15378"/>
        <dbReference type="ChEBI" id="CHEBI:30616"/>
        <dbReference type="ChEBI" id="CHEBI:47013"/>
        <dbReference type="ChEBI" id="CHEBI:78346"/>
        <dbReference type="ChEBI" id="CHEBI:456216"/>
        <dbReference type="EC" id="2.7.1.15"/>
    </reaction>
</comment>
<feature type="binding site" evidence="12">
    <location>
        <begin position="40"/>
        <end position="44"/>
    </location>
    <ligand>
        <name>substrate</name>
    </ligand>
</feature>
<evidence type="ECO:0000256" key="2">
    <source>
        <dbReference type="ARBA" id="ARBA00012035"/>
    </source>
</evidence>
<comment type="pathway">
    <text evidence="12">Carbohydrate metabolism; D-ribose degradation; D-ribose 5-phosphate from beta-D-ribopyranose: step 2/2.</text>
</comment>
<feature type="binding site" evidence="12">
    <location>
        <position position="248"/>
    </location>
    <ligand>
        <name>K(+)</name>
        <dbReference type="ChEBI" id="CHEBI:29103"/>
    </ligand>
</feature>
<dbReference type="GO" id="GO:0046872">
    <property type="term" value="F:metal ion binding"/>
    <property type="evidence" value="ECO:0007669"/>
    <property type="project" value="UniProtKB-KW"/>
</dbReference>
<dbReference type="EC" id="2.7.1.15" evidence="2 12"/>
<dbReference type="InterPro" id="IPR011611">
    <property type="entry name" value="PfkB_dom"/>
</dbReference>
<feature type="binding site" evidence="12">
    <location>
        <begin position="253"/>
        <end position="254"/>
    </location>
    <ligand>
        <name>ATP</name>
        <dbReference type="ChEBI" id="CHEBI:30616"/>
    </ligand>
</feature>
<feature type="active site" description="Proton acceptor" evidence="12">
    <location>
        <position position="254"/>
    </location>
</feature>
<comment type="subcellular location">
    <subcellularLocation>
        <location evidence="12">Cytoplasm</location>
    </subcellularLocation>
</comment>
<evidence type="ECO:0000256" key="3">
    <source>
        <dbReference type="ARBA" id="ARBA00016943"/>
    </source>
</evidence>
<dbReference type="Gene3D" id="3.40.1190.20">
    <property type="match status" value="1"/>
</dbReference>
<feature type="binding site" evidence="12">
    <location>
        <position position="186"/>
    </location>
    <ligand>
        <name>ATP</name>
        <dbReference type="ChEBI" id="CHEBI:30616"/>
    </ligand>
</feature>
<dbReference type="PRINTS" id="PR00990">
    <property type="entry name" value="RIBOKINASE"/>
</dbReference>
<feature type="binding site" evidence="12">
    <location>
        <position position="142"/>
    </location>
    <ligand>
        <name>substrate</name>
    </ligand>
</feature>
<proteinExistence type="inferred from homology"/>
<protein>
    <recommendedName>
        <fullName evidence="3 12">Ribokinase</fullName>
        <shortName evidence="12">RK</shortName>
        <ecNumber evidence="2 12">2.7.1.15</ecNumber>
    </recommendedName>
</protein>
<keyword evidence="7 12" id="KW-0418">Kinase</keyword>
<keyword evidence="6 12" id="KW-0547">Nucleotide-binding</keyword>
<dbReference type="EMBL" id="VISQ01000001">
    <property type="protein sequence ID" value="TVZ70459.1"/>
    <property type="molecule type" value="Genomic_DNA"/>
</dbReference>
<dbReference type="GO" id="GO:0004747">
    <property type="term" value="F:ribokinase activity"/>
    <property type="evidence" value="ECO:0007669"/>
    <property type="project" value="UniProtKB-UniRule"/>
</dbReference>
<dbReference type="SUPFAM" id="SSF53613">
    <property type="entry name" value="Ribokinase-like"/>
    <property type="match status" value="1"/>
</dbReference>
<comment type="cofactor">
    <cofactor evidence="12">
        <name>Mg(2+)</name>
        <dbReference type="ChEBI" id="CHEBI:18420"/>
    </cofactor>
    <text evidence="12">Requires a divalent cation, most likely magnesium in vivo, as an electrophilic catalyst to aid phosphoryl group transfer. It is the chelate of the metal and the nucleotide that is the actual substrate.</text>
</comment>
<comment type="similarity">
    <text evidence="1">Belongs to the carbohydrate kinase pfkB family.</text>
</comment>
<evidence type="ECO:0000256" key="12">
    <source>
        <dbReference type="HAMAP-Rule" id="MF_01987"/>
    </source>
</evidence>
<name>A0A559T775_SERFO</name>
<evidence type="ECO:0000259" key="13">
    <source>
        <dbReference type="Pfam" id="PF00294"/>
    </source>
</evidence>
<feature type="binding site" evidence="12">
    <location>
        <position position="289"/>
    </location>
    <ligand>
        <name>K(+)</name>
        <dbReference type="ChEBI" id="CHEBI:29103"/>
    </ligand>
</feature>
<evidence type="ECO:0000256" key="8">
    <source>
        <dbReference type="ARBA" id="ARBA00022840"/>
    </source>
</evidence>
<evidence type="ECO:0000256" key="9">
    <source>
        <dbReference type="ARBA" id="ARBA00022842"/>
    </source>
</evidence>
<keyword evidence="8 12" id="KW-0067">ATP-binding</keyword>
<dbReference type="InterPro" id="IPR002173">
    <property type="entry name" value="Carboh/pur_kinase_PfkB_CS"/>
</dbReference>
<comment type="caution">
    <text evidence="14">The sequence shown here is derived from an EMBL/GenBank/DDBJ whole genome shotgun (WGS) entry which is preliminary data.</text>
</comment>
<dbReference type="Pfam" id="PF00294">
    <property type="entry name" value="PfkB"/>
    <property type="match status" value="1"/>
</dbReference>
<comment type="similarity">
    <text evidence="12">Belongs to the carbohydrate kinase PfkB family. Ribokinase subfamily.</text>
</comment>
<gene>
    <name evidence="12" type="primary">rbsK</name>
    <name evidence="14" type="ORF">FHU10_3032</name>
</gene>
<keyword evidence="4 12" id="KW-0808">Transferase</keyword>
<dbReference type="InterPro" id="IPR011877">
    <property type="entry name" value="Ribokinase"/>
</dbReference>
<reference evidence="14" key="2">
    <citation type="submission" date="2019-08" db="EMBL/GenBank/DDBJ databases">
        <title>Investigation of anaerobic lignin degradation for improved lignocellulosic biofuels.</title>
        <authorList>
            <person name="Deangelis K.PhD."/>
        </authorList>
    </citation>
    <scope>NUCLEOTIDE SEQUENCE [LARGE SCALE GENOMIC DNA]</scope>
    <source>
        <strain evidence="14">128R</strain>
    </source>
</reference>
<evidence type="ECO:0000256" key="5">
    <source>
        <dbReference type="ARBA" id="ARBA00022723"/>
    </source>
</evidence>
<dbReference type="PANTHER" id="PTHR10584">
    <property type="entry name" value="SUGAR KINASE"/>
    <property type="match status" value="1"/>
</dbReference>
<evidence type="ECO:0000313" key="14">
    <source>
        <dbReference type="EMBL" id="TVZ70459.1"/>
    </source>
</evidence>
<sequence length="313" mass="32411">MSGKVCVFGSFNFDMVARVDRFPVPGESLVASGSMTSAGGKGANQATAALKAGANVHYIGKIGDDTFGHFARRHLKDVGFNAVTLLMTNEVSTGNALIYVAGNEAENMIAVDPGANMTVTDDEIAGCIPAISCADVVLVQLENNLSAIEQVVDAGKISGAFVVLNPAPWQPVDDAFLAKIDLLTPNATEARLMTGCRVDDIAGAGEAADALHAQGARNVIITLGANGALLSEQGVKTHIPCFPSHPRDTTGAGDAFNGALAARLACGESLHTATRFAAAYAAVSVEKQGASSLPDYEEAQERLLRATSNYEMA</sequence>
<evidence type="ECO:0000256" key="1">
    <source>
        <dbReference type="ARBA" id="ARBA00005380"/>
    </source>
</evidence>
<dbReference type="OrthoDB" id="9776822at2"/>
<keyword evidence="10 12" id="KW-0630">Potassium</keyword>
<feature type="domain" description="Carbohydrate kinase PfkB" evidence="13">
    <location>
        <begin position="4"/>
        <end position="292"/>
    </location>
</feature>
<organism evidence="14">
    <name type="scientific">Serratia fonticola</name>
    <dbReference type="NCBI Taxonomy" id="47917"/>
    <lineage>
        <taxon>Bacteria</taxon>
        <taxon>Pseudomonadati</taxon>
        <taxon>Pseudomonadota</taxon>
        <taxon>Gammaproteobacteria</taxon>
        <taxon>Enterobacterales</taxon>
        <taxon>Yersiniaceae</taxon>
        <taxon>Serratia</taxon>
    </lineage>
</organism>
<keyword evidence="5 12" id="KW-0479">Metal-binding</keyword>
<evidence type="ECO:0000256" key="11">
    <source>
        <dbReference type="ARBA" id="ARBA00023277"/>
    </source>
</evidence>
<comment type="function">
    <text evidence="12">Catalyzes the phosphorylation of ribose at O-5 in a reaction requiring ATP and magnesium. The resulting D-ribose-5-phosphate can then be used either for sythesis of nucleotides, histidine, and tryptophan, or as a component of the pentose phosphate pathway.</text>
</comment>
<feature type="binding site" evidence="12">
    <location>
        <position position="287"/>
    </location>
    <ligand>
        <name>K(+)</name>
        <dbReference type="ChEBI" id="CHEBI:29103"/>
    </ligand>
</feature>
<dbReference type="AlphaFoldDB" id="A0A559T775"/>
<evidence type="ECO:0000256" key="10">
    <source>
        <dbReference type="ARBA" id="ARBA00022958"/>
    </source>
</evidence>
<feature type="binding site" evidence="12">
    <location>
        <position position="284"/>
    </location>
    <ligand>
        <name>K(+)</name>
        <dbReference type="ChEBI" id="CHEBI:29103"/>
    </ligand>
</feature>
<dbReference type="GO" id="GO:0005524">
    <property type="term" value="F:ATP binding"/>
    <property type="evidence" value="ECO:0007669"/>
    <property type="project" value="UniProtKB-UniRule"/>
</dbReference>
<keyword evidence="11 12" id="KW-0119">Carbohydrate metabolism</keyword>
<dbReference type="CDD" id="cd01174">
    <property type="entry name" value="ribokinase"/>
    <property type="match status" value="1"/>
</dbReference>
<dbReference type="UniPathway" id="UPA00916">
    <property type="reaction ID" value="UER00889"/>
</dbReference>
<dbReference type="PROSITE" id="PS00584">
    <property type="entry name" value="PFKB_KINASES_2"/>
    <property type="match status" value="1"/>
</dbReference>
<feature type="binding site" evidence="12">
    <location>
        <position position="250"/>
    </location>
    <ligand>
        <name>K(+)</name>
        <dbReference type="ChEBI" id="CHEBI:29103"/>
    </ligand>
</feature>
<evidence type="ECO:0000256" key="7">
    <source>
        <dbReference type="ARBA" id="ARBA00022777"/>
    </source>
</evidence>
<evidence type="ECO:0000256" key="4">
    <source>
        <dbReference type="ARBA" id="ARBA00022679"/>
    </source>
</evidence>
<dbReference type="GO" id="GO:0005829">
    <property type="term" value="C:cytosol"/>
    <property type="evidence" value="ECO:0007669"/>
    <property type="project" value="TreeGrafter"/>
</dbReference>